<evidence type="ECO:0000313" key="1">
    <source>
        <dbReference type="EMBL" id="MED6218396.1"/>
    </source>
</evidence>
<accession>A0ABU6Z9F3</accession>
<proteinExistence type="predicted"/>
<name>A0ABU6Z9F3_9FABA</name>
<sequence>MEWRRDRDTRFQLGKSAKCSFGFFESSISASSSLPLCLYGELGRNKSTATPRRDAKFSNNDDILIQHFTPRKSNILWSFLYFSSCSSSTKKLDANNDNDATASSLQPLPKQQQPPRCLPVCKKIAMIMFLFALHLIERFQDPDILVVIAAKASLVISSTESQTASVTTLLEELNLIVKKTITTRIITSSSA</sequence>
<dbReference type="Proteomes" id="UP001341840">
    <property type="component" value="Unassembled WGS sequence"/>
</dbReference>
<gene>
    <name evidence="1" type="ORF">PIB30_026359</name>
</gene>
<dbReference type="EMBL" id="JASCZI010271959">
    <property type="protein sequence ID" value="MED6218396.1"/>
    <property type="molecule type" value="Genomic_DNA"/>
</dbReference>
<protein>
    <submittedName>
        <fullName evidence="1">Uncharacterized protein</fullName>
    </submittedName>
</protein>
<reference evidence="1 2" key="1">
    <citation type="journal article" date="2023" name="Plants (Basel)">
        <title>Bridging the Gap: Combining Genomics and Transcriptomics Approaches to Understand Stylosanthes scabra, an Orphan Legume from the Brazilian Caatinga.</title>
        <authorList>
            <person name="Ferreira-Neto J.R.C."/>
            <person name="da Silva M.D."/>
            <person name="Binneck E."/>
            <person name="de Melo N.F."/>
            <person name="da Silva R.H."/>
            <person name="de Melo A.L.T.M."/>
            <person name="Pandolfi V."/>
            <person name="Bustamante F.O."/>
            <person name="Brasileiro-Vidal A.C."/>
            <person name="Benko-Iseppon A.M."/>
        </authorList>
    </citation>
    <scope>NUCLEOTIDE SEQUENCE [LARGE SCALE GENOMIC DNA]</scope>
    <source>
        <tissue evidence="1">Leaves</tissue>
    </source>
</reference>
<organism evidence="1 2">
    <name type="scientific">Stylosanthes scabra</name>
    <dbReference type="NCBI Taxonomy" id="79078"/>
    <lineage>
        <taxon>Eukaryota</taxon>
        <taxon>Viridiplantae</taxon>
        <taxon>Streptophyta</taxon>
        <taxon>Embryophyta</taxon>
        <taxon>Tracheophyta</taxon>
        <taxon>Spermatophyta</taxon>
        <taxon>Magnoliopsida</taxon>
        <taxon>eudicotyledons</taxon>
        <taxon>Gunneridae</taxon>
        <taxon>Pentapetalae</taxon>
        <taxon>rosids</taxon>
        <taxon>fabids</taxon>
        <taxon>Fabales</taxon>
        <taxon>Fabaceae</taxon>
        <taxon>Papilionoideae</taxon>
        <taxon>50 kb inversion clade</taxon>
        <taxon>dalbergioids sensu lato</taxon>
        <taxon>Dalbergieae</taxon>
        <taxon>Pterocarpus clade</taxon>
        <taxon>Stylosanthes</taxon>
    </lineage>
</organism>
<comment type="caution">
    <text evidence="1">The sequence shown here is derived from an EMBL/GenBank/DDBJ whole genome shotgun (WGS) entry which is preliminary data.</text>
</comment>
<keyword evidence="2" id="KW-1185">Reference proteome</keyword>
<evidence type="ECO:0000313" key="2">
    <source>
        <dbReference type="Proteomes" id="UP001341840"/>
    </source>
</evidence>